<feature type="transmembrane region" description="Helical" evidence="1">
    <location>
        <begin position="164"/>
        <end position="183"/>
    </location>
</feature>
<keyword evidence="1" id="KW-0812">Transmembrane</keyword>
<keyword evidence="1" id="KW-1133">Transmembrane helix</keyword>
<keyword evidence="3" id="KW-1185">Reference proteome</keyword>
<keyword evidence="1" id="KW-0472">Membrane</keyword>
<feature type="transmembrane region" description="Helical" evidence="1">
    <location>
        <begin position="73"/>
        <end position="90"/>
    </location>
</feature>
<evidence type="ECO:0000313" key="2">
    <source>
        <dbReference type="EMBL" id="TDD10997.1"/>
    </source>
</evidence>
<evidence type="ECO:0000313" key="3">
    <source>
        <dbReference type="Proteomes" id="UP000295258"/>
    </source>
</evidence>
<evidence type="ECO:0000256" key="1">
    <source>
        <dbReference type="SAM" id="Phobius"/>
    </source>
</evidence>
<dbReference type="EMBL" id="SMKO01000010">
    <property type="protein sequence ID" value="TDD10997.1"/>
    <property type="molecule type" value="Genomic_DNA"/>
</dbReference>
<reference evidence="2 3" key="1">
    <citation type="submission" date="2019-03" db="EMBL/GenBank/DDBJ databases">
        <title>Draft genome sequences of novel Actinobacteria.</title>
        <authorList>
            <person name="Sahin N."/>
            <person name="Ay H."/>
            <person name="Saygin H."/>
        </authorList>
    </citation>
    <scope>NUCLEOTIDE SEQUENCE [LARGE SCALE GENOMIC DNA]</scope>
    <source>
        <strain evidence="2 3">KC310</strain>
    </source>
</reference>
<proteinExistence type="predicted"/>
<gene>
    <name evidence="2" type="ORF">E1292_06385</name>
</gene>
<feature type="transmembrane region" description="Helical" evidence="1">
    <location>
        <begin position="96"/>
        <end position="117"/>
    </location>
</feature>
<feature type="transmembrane region" description="Helical" evidence="1">
    <location>
        <begin position="129"/>
        <end position="152"/>
    </location>
</feature>
<dbReference type="AlphaFoldDB" id="A0A4R4W2J2"/>
<dbReference type="Proteomes" id="UP000295258">
    <property type="component" value="Unassembled WGS sequence"/>
</dbReference>
<name>A0A4R4W2J2_9ACTN</name>
<protein>
    <submittedName>
        <fullName evidence="2">DUF998 domain-containing protein</fullName>
    </submittedName>
</protein>
<dbReference type="Pfam" id="PF06197">
    <property type="entry name" value="DUF998"/>
    <property type="match status" value="1"/>
</dbReference>
<feature type="transmembrane region" description="Helical" evidence="1">
    <location>
        <begin position="47"/>
        <end position="66"/>
    </location>
</feature>
<sequence>MATPQVFVVDLWVQAAWRGPYPVLDGYLSDLGNTACLPDACSARHALMNASFVCLGLLLGMGLPLVPASPRRVRTLVGLAALGWCLVGVAPENESMPLHLAGALPIFFCGNAGMILDGLHSWSHDRRRAVWSGFTGAVGSAATGLFLGGQFLGLGQGGMERLAVYAPALWAAGLGAASVLTRADTGRAAPLR</sequence>
<organism evidence="2 3">
    <name type="scientific">Nonomuraea deserti</name>
    <dbReference type="NCBI Taxonomy" id="1848322"/>
    <lineage>
        <taxon>Bacteria</taxon>
        <taxon>Bacillati</taxon>
        <taxon>Actinomycetota</taxon>
        <taxon>Actinomycetes</taxon>
        <taxon>Streptosporangiales</taxon>
        <taxon>Streptosporangiaceae</taxon>
        <taxon>Nonomuraea</taxon>
    </lineage>
</organism>
<accession>A0A4R4W2J2</accession>
<comment type="caution">
    <text evidence="2">The sequence shown here is derived from an EMBL/GenBank/DDBJ whole genome shotgun (WGS) entry which is preliminary data.</text>
</comment>
<dbReference type="InterPro" id="IPR009339">
    <property type="entry name" value="DUF998"/>
</dbReference>